<evidence type="ECO:0000256" key="2">
    <source>
        <dbReference type="ARBA" id="ARBA00010112"/>
    </source>
</evidence>
<dbReference type="InterPro" id="IPR001534">
    <property type="entry name" value="Transthyretin-like"/>
</dbReference>
<dbReference type="Proteomes" id="UP000046392">
    <property type="component" value="Unplaced"/>
</dbReference>
<keyword evidence="6" id="KW-1185">Reference proteome</keyword>
<evidence type="ECO:0000256" key="5">
    <source>
        <dbReference type="SAM" id="MobiDB-lite"/>
    </source>
</evidence>
<dbReference type="InterPro" id="IPR038479">
    <property type="entry name" value="Transthyretin-like_sf"/>
</dbReference>
<dbReference type="PANTHER" id="PTHR21700">
    <property type="entry name" value="TRANSTHYRETIN-LIKE FAMILY PROTEIN-RELATED"/>
    <property type="match status" value="1"/>
</dbReference>
<accession>A0A0N5BTY6</accession>
<dbReference type="WBParaSite" id="SPAL_0000931100.1">
    <property type="protein sequence ID" value="SPAL_0000931100.1"/>
    <property type="gene ID" value="SPAL_0000931100"/>
</dbReference>
<dbReference type="GO" id="GO:0009986">
    <property type="term" value="C:cell surface"/>
    <property type="evidence" value="ECO:0007669"/>
    <property type="project" value="InterPro"/>
</dbReference>
<sequence>MSEMYESTTVIPDEYLYCIGNFSCGDKPEANVTVKLYKRSGNDTIGREELNSTTTNENGKFDILGHWNSSNRFDSHISFTHKCHVTDRTRCNRTFVFSFSRNFTNSTEDGAIKFPYKLYVKVDNSSESNTNYGKEKCVNETNNQQTNV</sequence>
<reference evidence="7" key="1">
    <citation type="submission" date="2017-02" db="UniProtKB">
        <authorList>
            <consortium name="WormBaseParasite"/>
        </authorList>
    </citation>
    <scope>IDENTIFICATION</scope>
</reference>
<protein>
    <submittedName>
        <fullName evidence="7">ZP domain-containing protein</fullName>
    </submittedName>
</protein>
<evidence type="ECO:0000313" key="6">
    <source>
        <dbReference type="Proteomes" id="UP000046392"/>
    </source>
</evidence>
<name>A0A0N5BTY6_STREA</name>
<proteinExistence type="inferred from homology"/>
<evidence type="ECO:0000256" key="4">
    <source>
        <dbReference type="ARBA" id="ARBA00022729"/>
    </source>
</evidence>
<dbReference type="GO" id="GO:0005576">
    <property type="term" value="C:extracellular region"/>
    <property type="evidence" value="ECO:0007669"/>
    <property type="project" value="UniProtKB-SubCell"/>
</dbReference>
<dbReference type="AlphaFoldDB" id="A0A0N5BTY6"/>
<evidence type="ECO:0000256" key="1">
    <source>
        <dbReference type="ARBA" id="ARBA00004613"/>
    </source>
</evidence>
<comment type="similarity">
    <text evidence="2">Belongs to the nematode transthyretin-like family.</text>
</comment>
<keyword evidence="3" id="KW-0964">Secreted</keyword>
<organism evidence="6 7">
    <name type="scientific">Strongyloides papillosus</name>
    <name type="common">Intestinal threadworm</name>
    <dbReference type="NCBI Taxonomy" id="174720"/>
    <lineage>
        <taxon>Eukaryota</taxon>
        <taxon>Metazoa</taxon>
        <taxon>Ecdysozoa</taxon>
        <taxon>Nematoda</taxon>
        <taxon>Chromadorea</taxon>
        <taxon>Rhabditida</taxon>
        <taxon>Tylenchina</taxon>
        <taxon>Panagrolaimomorpha</taxon>
        <taxon>Strongyloidoidea</taxon>
        <taxon>Strongyloididae</taxon>
        <taxon>Strongyloides</taxon>
    </lineage>
</organism>
<evidence type="ECO:0000256" key="3">
    <source>
        <dbReference type="ARBA" id="ARBA00022525"/>
    </source>
</evidence>
<feature type="compositionally biased region" description="Polar residues" evidence="5">
    <location>
        <begin position="139"/>
        <end position="148"/>
    </location>
</feature>
<comment type="subcellular location">
    <subcellularLocation>
        <location evidence="1">Secreted</location>
    </subcellularLocation>
</comment>
<dbReference type="Pfam" id="PF01060">
    <property type="entry name" value="TTR-52"/>
    <property type="match status" value="1"/>
</dbReference>
<feature type="region of interest" description="Disordered" evidence="5">
    <location>
        <begin position="126"/>
        <end position="148"/>
    </location>
</feature>
<dbReference type="Gene3D" id="2.60.40.3330">
    <property type="match status" value="1"/>
</dbReference>
<evidence type="ECO:0000313" key="7">
    <source>
        <dbReference type="WBParaSite" id="SPAL_0000931100.1"/>
    </source>
</evidence>
<keyword evidence="4" id="KW-0732">Signal</keyword>